<sequence length="293" mass="33415">MKICTLIFRLFPLFLLLTVSSRSVTAQRLVEEGKQWNMSASSGFSPNVWSYSLRLSGDTTVAGNTFLKVWRSDDSLQQSRYFTGRLLREDEQQRVWMKQGEEAETLLYDFGLQPGDSITFAGLCTAYLMETDTVVLNNGDRRRRMHFKYKQAVGIPEQFWIEGIGSQFGLLEHWASSCYTDVGDWLLCHFEEGSLVYPDNPTSCFLVSAPEPSLSANLRVYPNPTTGPLTIDREINKLKAVTLLDLQGRVIRNWNPKNRDHKLDISELPSGMYFLQLNIGNSLRPTLKIVKQN</sequence>
<feature type="signal peptide" evidence="1">
    <location>
        <begin position="1"/>
        <end position="26"/>
    </location>
</feature>
<evidence type="ECO:0000313" key="4">
    <source>
        <dbReference type="Proteomes" id="UP000223913"/>
    </source>
</evidence>
<evidence type="ECO:0000256" key="1">
    <source>
        <dbReference type="SAM" id="SignalP"/>
    </source>
</evidence>
<dbReference type="EMBL" id="PDUD01000002">
    <property type="protein sequence ID" value="PHN08279.1"/>
    <property type="molecule type" value="Genomic_DNA"/>
</dbReference>
<feature type="chain" id="PRO_5012090351" description="Secretion system C-terminal sorting domain-containing protein" evidence="1">
    <location>
        <begin position="27"/>
        <end position="293"/>
    </location>
</feature>
<accession>A0A2D0NJA4</accession>
<dbReference type="Proteomes" id="UP000223913">
    <property type="component" value="Unassembled WGS sequence"/>
</dbReference>
<dbReference type="AlphaFoldDB" id="A0A2D0NJA4"/>
<evidence type="ECO:0000259" key="2">
    <source>
        <dbReference type="Pfam" id="PF18962"/>
    </source>
</evidence>
<name>A0A2D0NJA4_FLAN2</name>
<keyword evidence="1" id="KW-0732">Signal</keyword>
<dbReference type="RefSeq" id="WP_099148481.1">
    <property type="nucleotide sequence ID" value="NZ_PDUD01000002.1"/>
</dbReference>
<feature type="domain" description="Secretion system C-terminal sorting" evidence="2">
    <location>
        <begin position="220"/>
        <end position="282"/>
    </location>
</feature>
<protein>
    <recommendedName>
        <fullName evidence="2">Secretion system C-terminal sorting domain-containing protein</fullName>
    </recommendedName>
</protein>
<evidence type="ECO:0000313" key="3">
    <source>
        <dbReference type="EMBL" id="PHN08279.1"/>
    </source>
</evidence>
<dbReference type="InterPro" id="IPR026444">
    <property type="entry name" value="Secre_tail"/>
</dbReference>
<dbReference type="NCBIfam" id="TIGR04183">
    <property type="entry name" value="Por_Secre_tail"/>
    <property type="match status" value="1"/>
</dbReference>
<gene>
    <name evidence="3" type="ORF">CRP01_02860</name>
</gene>
<dbReference type="OrthoDB" id="667194at2"/>
<dbReference type="Pfam" id="PF18962">
    <property type="entry name" value="Por_Secre_tail"/>
    <property type="match status" value="1"/>
</dbReference>
<proteinExistence type="predicted"/>
<comment type="caution">
    <text evidence="3">The sequence shown here is derived from an EMBL/GenBank/DDBJ whole genome shotgun (WGS) entry which is preliminary data.</text>
</comment>
<keyword evidence="4" id="KW-1185">Reference proteome</keyword>
<organism evidence="3 4">
    <name type="scientific">Flavilitoribacter nigricans (strain ATCC 23147 / DSM 23189 / NBRC 102662 / NCIMB 1420 / SS-2)</name>
    <name type="common">Lewinella nigricans</name>
    <dbReference type="NCBI Taxonomy" id="1122177"/>
    <lineage>
        <taxon>Bacteria</taxon>
        <taxon>Pseudomonadati</taxon>
        <taxon>Bacteroidota</taxon>
        <taxon>Saprospiria</taxon>
        <taxon>Saprospirales</taxon>
        <taxon>Lewinellaceae</taxon>
        <taxon>Flavilitoribacter</taxon>
    </lineage>
</organism>
<reference evidence="3 4" key="1">
    <citation type="submission" date="2017-10" db="EMBL/GenBank/DDBJ databases">
        <title>The draft genome sequence of Lewinella nigricans NBRC 102662.</title>
        <authorList>
            <person name="Wang K."/>
        </authorList>
    </citation>
    <scope>NUCLEOTIDE SEQUENCE [LARGE SCALE GENOMIC DNA]</scope>
    <source>
        <strain evidence="3 4">NBRC 102662</strain>
    </source>
</reference>